<proteinExistence type="predicted"/>
<reference evidence="1 2" key="1">
    <citation type="submission" date="2015-08" db="EMBL/GenBank/DDBJ databases">
        <title>Next Generation Sequencing and Analysis of the Genome of Puccinia sorghi L Schw, the Causal Agent of Maize Common Rust.</title>
        <authorList>
            <person name="Rochi L."/>
            <person name="Burguener G."/>
            <person name="Darino M."/>
            <person name="Turjanski A."/>
            <person name="Kreff E."/>
            <person name="Dieguez M.J."/>
            <person name="Sacco F."/>
        </authorList>
    </citation>
    <scope>NUCLEOTIDE SEQUENCE [LARGE SCALE GENOMIC DNA]</scope>
    <source>
        <strain evidence="1 2">RO10H11247</strain>
    </source>
</reference>
<keyword evidence="2" id="KW-1185">Reference proteome</keyword>
<evidence type="ECO:0000313" key="2">
    <source>
        <dbReference type="Proteomes" id="UP000037035"/>
    </source>
</evidence>
<dbReference type="Proteomes" id="UP000037035">
    <property type="component" value="Unassembled WGS sequence"/>
</dbReference>
<comment type="caution">
    <text evidence="1">The sequence shown here is derived from an EMBL/GenBank/DDBJ whole genome shotgun (WGS) entry which is preliminary data.</text>
</comment>
<protein>
    <submittedName>
        <fullName evidence="1">Uncharacterized protein</fullName>
    </submittedName>
</protein>
<accession>A0A0L6U7N8</accession>
<name>A0A0L6U7N8_9BASI</name>
<dbReference type="AlphaFoldDB" id="A0A0L6U7N8"/>
<feature type="non-terminal residue" evidence="1">
    <location>
        <position position="1"/>
    </location>
</feature>
<gene>
    <name evidence="1" type="ORF">VP01_9837g2</name>
</gene>
<dbReference type="EMBL" id="LAVV01015533">
    <property type="protein sequence ID" value="KNZ43820.1"/>
    <property type="molecule type" value="Genomic_DNA"/>
</dbReference>
<sequence>SLLGTPPPLVRPLSFSLSFSFFTKMKKQHLKNRLLPNSTRNLNISLMAASTLSINGAFSCSIQDFTRILLQVKHPKSSLPLSPPQSQFSGFNNHSAEQSPSEFFADDLAVRKIHHISFAWDQYPSYPHNDWLSSLILKHWTFAKNNDLLNRYHFSPTDDTPENVQRVLFVGSMAASANSYCLPMPLTGAGLKPSEN</sequence>
<evidence type="ECO:0000313" key="1">
    <source>
        <dbReference type="EMBL" id="KNZ43820.1"/>
    </source>
</evidence>
<organism evidence="1 2">
    <name type="scientific">Puccinia sorghi</name>
    <dbReference type="NCBI Taxonomy" id="27349"/>
    <lineage>
        <taxon>Eukaryota</taxon>
        <taxon>Fungi</taxon>
        <taxon>Dikarya</taxon>
        <taxon>Basidiomycota</taxon>
        <taxon>Pucciniomycotina</taxon>
        <taxon>Pucciniomycetes</taxon>
        <taxon>Pucciniales</taxon>
        <taxon>Pucciniaceae</taxon>
        <taxon>Puccinia</taxon>
    </lineage>
</organism>
<dbReference type="VEuPathDB" id="FungiDB:VP01_9837g2"/>